<organism evidence="1 2">
    <name type="scientific">Trifolium pratense</name>
    <name type="common">Red clover</name>
    <dbReference type="NCBI Taxonomy" id="57577"/>
    <lineage>
        <taxon>Eukaryota</taxon>
        <taxon>Viridiplantae</taxon>
        <taxon>Streptophyta</taxon>
        <taxon>Embryophyta</taxon>
        <taxon>Tracheophyta</taxon>
        <taxon>Spermatophyta</taxon>
        <taxon>Magnoliopsida</taxon>
        <taxon>eudicotyledons</taxon>
        <taxon>Gunneridae</taxon>
        <taxon>Pentapetalae</taxon>
        <taxon>rosids</taxon>
        <taxon>fabids</taxon>
        <taxon>Fabales</taxon>
        <taxon>Fabaceae</taxon>
        <taxon>Papilionoideae</taxon>
        <taxon>50 kb inversion clade</taxon>
        <taxon>NPAAA clade</taxon>
        <taxon>Hologalegina</taxon>
        <taxon>IRL clade</taxon>
        <taxon>Trifolieae</taxon>
        <taxon>Trifolium</taxon>
    </lineage>
</organism>
<name>A0A2K3LZE2_TRIPR</name>
<sequence>MKFPSGEHDSLQRPLQDMFATVRYGSLQRPIKNIHVRYGSLQRPPIKNIHVRYGSLRLATATMLFL</sequence>
<reference evidence="1 2" key="1">
    <citation type="journal article" date="2014" name="Am. J. Bot.">
        <title>Genome assembly and annotation for red clover (Trifolium pratense; Fabaceae).</title>
        <authorList>
            <person name="Istvanek J."/>
            <person name="Jaros M."/>
            <person name="Krenek A."/>
            <person name="Repkova J."/>
        </authorList>
    </citation>
    <scope>NUCLEOTIDE SEQUENCE [LARGE SCALE GENOMIC DNA]</scope>
    <source>
        <strain evidence="2">cv. Tatra</strain>
        <tissue evidence="1">Young leaves</tissue>
    </source>
</reference>
<evidence type="ECO:0000313" key="1">
    <source>
        <dbReference type="EMBL" id="PNX83901.1"/>
    </source>
</evidence>
<protein>
    <submittedName>
        <fullName evidence="1">Uncharacterized protein</fullName>
    </submittedName>
</protein>
<dbReference type="EMBL" id="ASHM01045152">
    <property type="protein sequence ID" value="PNX83901.1"/>
    <property type="molecule type" value="Genomic_DNA"/>
</dbReference>
<gene>
    <name evidence="1" type="ORF">L195_g039951</name>
</gene>
<evidence type="ECO:0000313" key="2">
    <source>
        <dbReference type="Proteomes" id="UP000236291"/>
    </source>
</evidence>
<feature type="non-terminal residue" evidence="1">
    <location>
        <position position="66"/>
    </location>
</feature>
<dbReference type="Proteomes" id="UP000236291">
    <property type="component" value="Unassembled WGS sequence"/>
</dbReference>
<accession>A0A2K3LZE2</accession>
<comment type="caution">
    <text evidence="1">The sequence shown here is derived from an EMBL/GenBank/DDBJ whole genome shotgun (WGS) entry which is preliminary data.</text>
</comment>
<proteinExistence type="predicted"/>
<dbReference type="AlphaFoldDB" id="A0A2K3LZE2"/>
<reference evidence="1 2" key="2">
    <citation type="journal article" date="2017" name="Front. Plant Sci.">
        <title>Gene Classification and Mining of Molecular Markers Useful in Red Clover (Trifolium pratense) Breeding.</title>
        <authorList>
            <person name="Istvanek J."/>
            <person name="Dluhosova J."/>
            <person name="Dluhos P."/>
            <person name="Patkova L."/>
            <person name="Nedelnik J."/>
            <person name="Repkova J."/>
        </authorList>
    </citation>
    <scope>NUCLEOTIDE SEQUENCE [LARGE SCALE GENOMIC DNA]</scope>
    <source>
        <strain evidence="2">cv. Tatra</strain>
        <tissue evidence="1">Young leaves</tissue>
    </source>
</reference>